<sequence>MDEKTQFLLNRMIHPEEKEAYRFADQLGEILTEESAQAMIDLIKGDDWEKGYLASRAMSQSNYSQAGLNATIDAIFDKKNKSIQGAFTQILERYELEDKFVDILRIYLFGNFKASQLAETYLNEVEFDISPRTIRKAEKHWKHYLHNPEDEGSVEIKKRFVEPMLQEIKDLFFD</sequence>
<evidence type="ECO:0000313" key="1">
    <source>
        <dbReference type="EMBL" id="MDN3204462.1"/>
    </source>
</evidence>
<evidence type="ECO:0000313" key="2">
    <source>
        <dbReference type="Proteomes" id="UP001171916"/>
    </source>
</evidence>
<reference evidence="1" key="1">
    <citation type="submission" date="2023-06" db="EMBL/GenBank/DDBJ databases">
        <title>Robiginitalea aurantiacus sp. nov. and Algoriphagus sediminis sp. nov., isolated from coastal sediment.</title>
        <authorList>
            <person name="Zhou Z.Y."/>
            <person name="An J."/>
            <person name="Jia Y.W."/>
            <person name="Du Z.J."/>
        </authorList>
    </citation>
    <scope>NUCLEOTIDE SEQUENCE</scope>
    <source>
        <strain evidence="1">C2-7</strain>
    </source>
</reference>
<dbReference type="RefSeq" id="WP_290000035.1">
    <property type="nucleotide sequence ID" value="NZ_JAUEPH010000004.1"/>
</dbReference>
<name>A0ABT7YD92_9BACT</name>
<proteinExistence type="predicted"/>
<accession>A0ABT7YD92</accession>
<gene>
    <name evidence="1" type="ORF">QVH07_09890</name>
</gene>
<protein>
    <submittedName>
        <fullName evidence="1">HEAT repeat domain-containing protein</fullName>
    </submittedName>
</protein>
<keyword evidence="2" id="KW-1185">Reference proteome</keyword>
<organism evidence="1 2">
    <name type="scientific">Algoriphagus sediminis</name>
    <dbReference type="NCBI Taxonomy" id="3057113"/>
    <lineage>
        <taxon>Bacteria</taxon>
        <taxon>Pseudomonadati</taxon>
        <taxon>Bacteroidota</taxon>
        <taxon>Cytophagia</taxon>
        <taxon>Cytophagales</taxon>
        <taxon>Cyclobacteriaceae</taxon>
        <taxon>Algoriphagus</taxon>
    </lineage>
</organism>
<comment type="caution">
    <text evidence="1">The sequence shown here is derived from an EMBL/GenBank/DDBJ whole genome shotgun (WGS) entry which is preliminary data.</text>
</comment>
<dbReference type="Proteomes" id="UP001171916">
    <property type="component" value="Unassembled WGS sequence"/>
</dbReference>
<dbReference type="EMBL" id="JAUEPH010000004">
    <property type="protein sequence ID" value="MDN3204462.1"/>
    <property type="molecule type" value="Genomic_DNA"/>
</dbReference>